<evidence type="ECO:0000313" key="2">
    <source>
        <dbReference type="Proteomes" id="UP000054466"/>
    </source>
</evidence>
<dbReference type="PANTHER" id="PTHR43459">
    <property type="entry name" value="ENOYL-COA HYDRATASE"/>
    <property type="match status" value="1"/>
</dbReference>
<dbReference type="HOGENOM" id="CLU_009834_7_1_1"/>
<dbReference type="VEuPathDB" id="FungiDB:PV07_11949"/>
<evidence type="ECO:0000313" key="1">
    <source>
        <dbReference type="EMBL" id="KIW23772.1"/>
    </source>
</evidence>
<dbReference type="Gene3D" id="3.90.226.10">
    <property type="entry name" value="2-enoyl-CoA Hydratase, Chain A, domain 1"/>
    <property type="match status" value="1"/>
</dbReference>
<dbReference type="InterPro" id="IPR001753">
    <property type="entry name" value="Enoyl-CoA_hydra/iso"/>
</dbReference>
<accession>A0A0D2AFW1</accession>
<dbReference type="OrthoDB" id="410701at2759"/>
<dbReference type="RefSeq" id="XP_016243988.1">
    <property type="nucleotide sequence ID" value="XM_016399426.1"/>
</dbReference>
<dbReference type="GeneID" id="27351143"/>
<keyword evidence="2" id="KW-1185">Reference proteome</keyword>
<evidence type="ECO:0008006" key="3">
    <source>
        <dbReference type="Google" id="ProtNLM"/>
    </source>
</evidence>
<gene>
    <name evidence="1" type="ORF">PV07_11949</name>
</gene>
<organism evidence="1 2">
    <name type="scientific">Cladophialophora immunda</name>
    <dbReference type="NCBI Taxonomy" id="569365"/>
    <lineage>
        <taxon>Eukaryota</taxon>
        <taxon>Fungi</taxon>
        <taxon>Dikarya</taxon>
        <taxon>Ascomycota</taxon>
        <taxon>Pezizomycotina</taxon>
        <taxon>Eurotiomycetes</taxon>
        <taxon>Chaetothyriomycetidae</taxon>
        <taxon>Chaetothyriales</taxon>
        <taxon>Herpotrichiellaceae</taxon>
        <taxon>Cladophialophora</taxon>
    </lineage>
</organism>
<protein>
    <recommendedName>
        <fullName evidence="3">Enoyl-CoA hydratase</fullName>
    </recommendedName>
</protein>
<dbReference type="InterPro" id="IPR029045">
    <property type="entry name" value="ClpP/crotonase-like_dom_sf"/>
</dbReference>
<dbReference type="STRING" id="569365.A0A0D2AFW1"/>
<dbReference type="SUPFAM" id="SSF52096">
    <property type="entry name" value="ClpP/crotonase"/>
    <property type="match status" value="1"/>
</dbReference>
<dbReference type="AlphaFoldDB" id="A0A0D2AFW1"/>
<dbReference type="Pfam" id="PF00378">
    <property type="entry name" value="ECH_1"/>
    <property type="match status" value="1"/>
</dbReference>
<name>A0A0D2AFW1_9EURO</name>
<dbReference type="Proteomes" id="UP000054466">
    <property type="component" value="Unassembled WGS sequence"/>
</dbReference>
<reference evidence="1 2" key="1">
    <citation type="submission" date="2015-01" db="EMBL/GenBank/DDBJ databases">
        <title>The Genome Sequence of Cladophialophora immunda CBS83496.</title>
        <authorList>
            <consortium name="The Broad Institute Genomics Platform"/>
            <person name="Cuomo C."/>
            <person name="de Hoog S."/>
            <person name="Gorbushina A."/>
            <person name="Stielow B."/>
            <person name="Teixiera M."/>
            <person name="Abouelleil A."/>
            <person name="Chapman S.B."/>
            <person name="Priest M."/>
            <person name="Young S.K."/>
            <person name="Wortman J."/>
            <person name="Nusbaum C."/>
            <person name="Birren B."/>
        </authorList>
    </citation>
    <scope>NUCLEOTIDE SEQUENCE [LARGE SCALE GENOMIC DNA]</scope>
    <source>
        <strain evidence="1 2">CBS 83496</strain>
    </source>
</reference>
<proteinExistence type="predicted"/>
<dbReference type="PANTHER" id="PTHR43459:SF1">
    <property type="entry name" value="EG:BACN32G11.4 PROTEIN"/>
    <property type="match status" value="1"/>
</dbReference>
<dbReference type="CDD" id="cd06558">
    <property type="entry name" value="crotonase-like"/>
    <property type="match status" value="1"/>
</dbReference>
<dbReference type="EMBL" id="KN847046">
    <property type="protein sequence ID" value="KIW23772.1"/>
    <property type="molecule type" value="Genomic_DNA"/>
</dbReference>
<sequence>MTVLISSPRKSLIIFLHLREGRGNHSDMATKNVVRITKVSPAYWRATISNPPLNIFDPHVYASLRLLLDALEKDPHVRVVVFDSDVPEYFCAHYDMAWPAAGVDIPGYAPVRGDWPTFVHRLSNLRVASIASIRGRVRGIGSEFVLACDMRFASREKAVLGQPEVGAGVAPGGGALEWLPRLCGRSRTLEIVLGSDDFDASTAELYGWVNRAVPDAELDRFVDTLARRIAGFDTFPLEGVKRVVNQRAGVANFADLHESGLLFGRCVDTPETQRRVKNLFAAGLQQDGETERNLGHALSQVTSD</sequence>